<sequence>MCLAANLPLAVSSGSGQQTKFNQHQHQHQPWPALGPPSPPPCSTTPTSHTSRAGRYTMARGAAGRAVSFSTSPAADLSAPRVEPMNATSSEQWEFDGVSADGTQAFIFGFYRDPNYSFLGTGHLRAYAELASLAPNGSATHRYAVVDYAEESTVETVTCPDDAGGATVTRGVWRGSDFVYEFEVAMVSADGDNSNKKHATARIAMTSPDANISVVMTAVAPPRFANNALWPAAGREPRDSDSDSANATLLTVPHFYWAEPIPVGDVVVDAVVQPWPAATRRVRWAGMGGYERLWGAFNWYTCLAGMVAVRARAGPFALSYVEFASGRRPGLAVASVLLAEDGEMVFGTRRTAPSGGEDFVSMRKLYGGGGATTEALADKVTGVELVLVSPGRGKEWRFVVEHKNVGFEYVLGEGVGGTGYSGLAEGGLVGSPAQWTGSAFSEVMRFPKKSWLLAKNYAD</sequence>
<protein>
    <submittedName>
        <fullName evidence="6">Uncharacterized protein</fullName>
    </submittedName>
</protein>
<dbReference type="InterPro" id="IPR056402">
    <property type="entry name" value="DA_N"/>
</dbReference>
<keyword evidence="7" id="KW-1185">Reference proteome</keyword>
<evidence type="ECO:0000313" key="7">
    <source>
        <dbReference type="Proteomes" id="UP001287356"/>
    </source>
</evidence>
<evidence type="ECO:0000259" key="5">
    <source>
        <dbReference type="Pfam" id="PF24137"/>
    </source>
</evidence>
<dbReference type="Proteomes" id="UP001287356">
    <property type="component" value="Unassembled WGS sequence"/>
</dbReference>
<dbReference type="EMBL" id="JAULSN010000003">
    <property type="protein sequence ID" value="KAK3375571.1"/>
    <property type="molecule type" value="Genomic_DNA"/>
</dbReference>
<feature type="domain" description="Diels-Alderase N-terminal" evidence="5">
    <location>
        <begin position="74"/>
        <end position="294"/>
    </location>
</feature>
<feature type="compositionally biased region" description="Polar residues" evidence="3">
    <location>
        <begin position="12"/>
        <end position="24"/>
    </location>
</feature>
<dbReference type="Pfam" id="PF24137">
    <property type="entry name" value="DA_N"/>
    <property type="match status" value="1"/>
</dbReference>
<accession>A0AAE0KGK7</accession>
<comment type="caution">
    <text evidence="6">The sequence shown here is derived from an EMBL/GenBank/DDBJ whole genome shotgun (WGS) entry which is preliminary data.</text>
</comment>
<reference evidence="6" key="2">
    <citation type="submission" date="2023-06" db="EMBL/GenBank/DDBJ databases">
        <authorList>
            <consortium name="Lawrence Berkeley National Laboratory"/>
            <person name="Haridas S."/>
            <person name="Hensen N."/>
            <person name="Bonometti L."/>
            <person name="Westerberg I."/>
            <person name="Brannstrom I.O."/>
            <person name="Guillou S."/>
            <person name="Cros-Aarteil S."/>
            <person name="Calhoun S."/>
            <person name="Kuo A."/>
            <person name="Mondo S."/>
            <person name="Pangilinan J."/>
            <person name="Riley R."/>
            <person name="Labutti K."/>
            <person name="Andreopoulos B."/>
            <person name="Lipzen A."/>
            <person name="Chen C."/>
            <person name="Yanf M."/>
            <person name="Daum C."/>
            <person name="Ng V."/>
            <person name="Clum A."/>
            <person name="Steindorff A."/>
            <person name="Ohm R."/>
            <person name="Martin F."/>
            <person name="Silar P."/>
            <person name="Natvig D."/>
            <person name="Lalanne C."/>
            <person name="Gautier V."/>
            <person name="Ament-Velasquez S.L."/>
            <person name="Kruys A."/>
            <person name="Hutchinson M.I."/>
            <person name="Powell A.J."/>
            <person name="Barry K."/>
            <person name="Miller A.N."/>
            <person name="Grigoriev I.V."/>
            <person name="Debuchy R."/>
            <person name="Gladieux P."/>
            <person name="Thoren M.H."/>
            <person name="Johannesson H."/>
        </authorList>
    </citation>
    <scope>NUCLEOTIDE SEQUENCE</scope>
    <source>
        <strain evidence="6">CBS 958.72</strain>
    </source>
</reference>
<keyword evidence="1" id="KW-0413">Isomerase</keyword>
<feature type="region of interest" description="Disordered" evidence="3">
    <location>
        <begin position="12"/>
        <end position="51"/>
    </location>
</feature>
<feature type="compositionally biased region" description="Pro residues" evidence="3">
    <location>
        <begin position="33"/>
        <end position="43"/>
    </location>
</feature>
<comment type="similarity">
    <text evidence="2">Belongs to the Diels-Alderase family.</text>
</comment>
<dbReference type="AlphaFoldDB" id="A0AAE0KGK7"/>
<evidence type="ECO:0000256" key="1">
    <source>
        <dbReference type="ARBA" id="ARBA00023235"/>
    </source>
</evidence>
<dbReference type="Pfam" id="PF22903">
    <property type="entry name" value="DA_C"/>
    <property type="match status" value="1"/>
</dbReference>
<organism evidence="6 7">
    <name type="scientific">Lasiosphaeria ovina</name>
    <dbReference type="NCBI Taxonomy" id="92902"/>
    <lineage>
        <taxon>Eukaryota</taxon>
        <taxon>Fungi</taxon>
        <taxon>Dikarya</taxon>
        <taxon>Ascomycota</taxon>
        <taxon>Pezizomycotina</taxon>
        <taxon>Sordariomycetes</taxon>
        <taxon>Sordariomycetidae</taxon>
        <taxon>Sordariales</taxon>
        <taxon>Lasiosphaeriaceae</taxon>
        <taxon>Lasiosphaeria</taxon>
    </lineage>
</organism>
<evidence type="ECO:0000313" key="6">
    <source>
        <dbReference type="EMBL" id="KAK3375571.1"/>
    </source>
</evidence>
<feature type="domain" description="Diels-Alderase C-terminal" evidence="4">
    <location>
        <begin position="298"/>
        <end position="443"/>
    </location>
</feature>
<name>A0AAE0KGK7_9PEZI</name>
<dbReference type="GO" id="GO:0016853">
    <property type="term" value="F:isomerase activity"/>
    <property type="evidence" value="ECO:0007669"/>
    <property type="project" value="UniProtKB-KW"/>
</dbReference>
<evidence type="ECO:0000259" key="4">
    <source>
        <dbReference type="Pfam" id="PF22903"/>
    </source>
</evidence>
<evidence type="ECO:0000256" key="2">
    <source>
        <dbReference type="ARBA" id="ARBA00046325"/>
    </source>
</evidence>
<reference evidence="6" key="1">
    <citation type="journal article" date="2023" name="Mol. Phylogenet. Evol.">
        <title>Genome-scale phylogeny and comparative genomics of the fungal order Sordariales.</title>
        <authorList>
            <person name="Hensen N."/>
            <person name="Bonometti L."/>
            <person name="Westerberg I."/>
            <person name="Brannstrom I.O."/>
            <person name="Guillou S."/>
            <person name="Cros-Aarteil S."/>
            <person name="Calhoun S."/>
            <person name="Haridas S."/>
            <person name="Kuo A."/>
            <person name="Mondo S."/>
            <person name="Pangilinan J."/>
            <person name="Riley R."/>
            <person name="LaButti K."/>
            <person name="Andreopoulos B."/>
            <person name="Lipzen A."/>
            <person name="Chen C."/>
            <person name="Yan M."/>
            <person name="Daum C."/>
            <person name="Ng V."/>
            <person name="Clum A."/>
            <person name="Steindorff A."/>
            <person name="Ohm R.A."/>
            <person name="Martin F."/>
            <person name="Silar P."/>
            <person name="Natvig D.O."/>
            <person name="Lalanne C."/>
            <person name="Gautier V."/>
            <person name="Ament-Velasquez S.L."/>
            <person name="Kruys A."/>
            <person name="Hutchinson M.I."/>
            <person name="Powell A.J."/>
            <person name="Barry K."/>
            <person name="Miller A.N."/>
            <person name="Grigoriev I.V."/>
            <person name="Debuchy R."/>
            <person name="Gladieux P."/>
            <person name="Hiltunen Thoren M."/>
            <person name="Johannesson H."/>
        </authorList>
    </citation>
    <scope>NUCLEOTIDE SEQUENCE</scope>
    <source>
        <strain evidence="6">CBS 958.72</strain>
    </source>
</reference>
<dbReference type="InterPro" id="IPR054499">
    <property type="entry name" value="DA_C"/>
</dbReference>
<gene>
    <name evidence="6" type="ORF">B0T24DRAFT_525533</name>
</gene>
<evidence type="ECO:0000256" key="3">
    <source>
        <dbReference type="SAM" id="MobiDB-lite"/>
    </source>
</evidence>
<proteinExistence type="inferred from homology"/>